<evidence type="ECO:0000313" key="2">
    <source>
        <dbReference type="Proteomes" id="UP000054988"/>
    </source>
</evidence>
<sequence length="260" mass="29721">MGRLYESSSSSESQHWITLASAYRNAAIQVIRSRSLDPNARFMTFGCLSVYTISLSLSSPSSSPKYIFSLVTLLHNIYSPVKQLVYADPWLQSLGYERPGPPIAPPALDSSTSFFASLYHLCDTSMAFGSDREELDDPDIKGAYQTAVHGLYVMDSLVQRGLEGRSAFFWPALFGKRFLGLLNERRQRALVILYYYLLMLENLSERCWWASEAKRWAEYVYGLIDERWRGWLREVTTEKARIVNKKKSSVLASSYTHYLS</sequence>
<gene>
    <name evidence="1" type="ORF">WG66_1508</name>
</gene>
<dbReference type="InterPro" id="IPR053157">
    <property type="entry name" value="Sterol_Uptake_Regulator"/>
</dbReference>
<dbReference type="GO" id="GO:0001228">
    <property type="term" value="F:DNA-binding transcription activator activity, RNA polymerase II-specific"/>
    <property type="evidence" value="ECO:0007669"/>
    <property type="project" value="TreeGrafter"/>
</dbReference>
<dbReference type="PANTHER" id="PTHR47784:SF5">
    <property type="entry name" value="STEROL UPTAKE CONTROL PROTEIN 2"/>
    <property type="match status" value="1"/>
</dbReference>
<dbReference type="EMBL" id="LATX01000561">
    <property type="protein sequence ID" value="KTB45911.1"/>
    <property type="molecule type" value="Genomic_DNA"/>
</dbReference>
<accession>A0A0W0GBJ4</accession>
<name>A0A0W0GBJ4_MONRR</name>
<reference evidence="1 2" key="1">
    <citation type="submission" date="2015-12" db="EMBL/GenBank/DDBJ databases">
        <title>Draft genome sequence of Moniliophthora roreri, the causal agent of frosty pod rot of cacao.</title>
        <authorList>
            <person name="Aime M.C."/>
            <person name="Diaz-Valderrama J.R."/>
            <person name="Kijpornyongpan T."/>
            <person name="Phillips-Mora W."/>
        </authorList>
    </citation>
    <scope>NUCLEOTIDE SEQUENCE [LARGE SCALE GENOMIC DNA]</scope>
    <source>
        <strain evidence="1 2">MCA 2952</strain>
    </source>
</reference>
<organism evidence="1 2">
    <name type="scientific">Moniliophthora roreri</name>
    <name type="common">Frosty pod rot fungus</name>
    <name type="synonym">Monilia roreri</name>
    <dbReference type="NCBI Taxonomy" id="221103"/>
    <lineage>
        <taxon>Eukaryota</taxon>
        <taxon>Fungi</taxon>
        <taxon>Dikarya</taxon>
        <taxon>Basidiomycota</taxon>
        <taxon>Agaricomycotina</taxon>
        <taxon>Agaricomycetes</taxon>
        <taxon>Agaricomycetidae</taxon>
        <taxon>Agaricales</taxon>
        <taxon>Marasmiineae</taxon>
        <taxon>Marasmiaceae</taxon>
        <taxon>Moniliophthora</taxon>
    </lineage>
</organism>
<evidence type="ECO:0000313" key="1">
    <source>
        <dbReference type="EMBL" id="KTB45911.1"/>
    </source>
</evidence>
<dbReference type="Proteomes" id="UP000054988">
    <property type="component" value="Unassembled WGS sequence"/>
</dbReference>
<proteinExistence type="predicted"/>
<dbReference type="AlphaFoldDB" id="A0A0W0GBJ4"/>
<protein>
    <submittedName>
        <fullName evidence="1">Uncharacterized protein</fullName>
    </submittedName>
</protein>
<dbReference type="PANTHER" id="PTHR47784">
    <property type="entry name" value="STEROL UPTAKE CONTROL PROTEIN 2"/>
    <property type="match status" value="1"/>
</dbReference>
<comment type="caution">
    <text evidence="1">The sequence shown here is derived from an EMBL/GenBank/DDBJ whole genome shotgun (WGS) entry which is preliminary data.</text>
</comment>